<protein>
    <submittedName>
        <fullName evidence="14">OLC1v1002449C2</fullName>
    </submittedName>
</protein>
<gene>
    <name evidence="14" type="ORF">OLC1_LOCUS12927</name>
</gene>
<dbReference type="FunFam" id="1.10.10.10:FF:000322">
    <property type="entry name" value="Probable disease resistance protein At1g63360"/>
    <property type="match status" value="1"/>
</dbReference>
<dbReference type="PRINTS" id="PR00364">
    <property type="entry name" value="DISEASERSIST"/>
</dbReference>
<dbReference type="GO" id="GO:0009626">
    <property type="term" value="P:plant-type hypersensitive response"/>
    <property type="evidence" value="ECO:0007669"/>
    <property type="project" value="UniProtKB-KW"/>
</dbReference>
<dbReference type="InterPro" id="IPR036388">
    <property type="entry name" value="WH-like_DNA-bd_sf"/>
</dbReference>
<organism evidence="14 15">
    <name type="scientific">Oldenlandia corymbosa var. corymbosa</name>
    <dbReference type="NCBI Taxonomy" id="529605"/>
    <lineage>
        <taxon>Eukaryota</taxon>
        <taxon>Viridiplantae</taxon>
        <taxon>Streptophyta</taxon>
        <taxon>Embryophyta</taxon>
        <taxon>Tracheophyta</taxon>
        <taxon>Spermatophyta</taxon>
        <taxon>Magnoliopsida</taxon>
        <taxon>eudicotyledons</taxon>
        <taxon>Gunneridae</taxon>
        <taxon>Pentapetalae</taxon>
        <taxon>asterids</taxon>
        <taxon>lamiids</taxon>
        <taxon>Gentianales</taxon>
        <taxon>Rubiaceae</taxon>
        <taxon>Rubioideae</taxon>
        <taxon>Spermacoceae</taxon>
        <taxon>Hedyotis-Oldenlandia complex</taxon>
        <taxon>Oldenlandia</taxon>
    </lineage>
</organism>
<evidence type="ECO:0000256" key="3">
    <source>
        <dbReference type="ARBA" id="ARBA00008894"/>
    </source>
</evidence>
<evidence type="ECO:0000256" key="7">
    <source>
        <dbReference type="ARBA" id="ARBA00022737"/>
    </source>
</evidence>
<dbReference type="Gene3D" id="1.10.8.430">
    <property type="entry name" value="Helical domain of apoptotic protease-activating factors"/>
    <property type="match status" value="1"/>
</dbReference>
<dbReference type="Gene3D" id="3.40.50.300">
    <property type="entry name" value="P-loop containing nucleotide triphosphate hydrolases"/>
    <property type="match status" value="1"/>
</dbReference>
<evidence type="ECO:0000256" key="8">
    <source>
        <dbReference type="ARBA" id="ARBA00022741"/>
    </source>
</evidence>
<keyword evidence="7" id="KW-0677">Repeat</keyword>
<evidence type="ECO:0000313" key="14">
    <source>
        <dbReference type="EMBL" id="CAI9103869.1"/>
    </source>
</evidence>
<dbReference type="GO" id="GO:0051607">
    <property type="term" value="P:defense response to virus"/>
    <property type="evidence" value="ECO:0007669"/>
    <property type="project" value="UniProtKB-ARBA"/>
</dbReference>
<dbReference type="GO" id="GO:0005524">
    <property type="term" value="F:ATP binding"/>
    <property type="evidence" value="ECO:0007669"/>
    <property type="project" value="UniProtKB-KW"/>
</dbReference>
<dbReference type="InterPro" id="IPR027417">
    <property type="entry name" value="P-loop_NTPase"/>
</dbReference>
<feature type="domain" description="Disease resistance R13L4/SHOC-2-like LRR" evidence="13">
    <location>
        <begin position="1006"/>
        <end position="1318"/>
    </location>
</feature>
<dbReference type="InterPro" id="IPR002182">
    <property type="entry name" value="NB-ARC"/>
</dbReference>
<comment type="function">
    <text evidence="1">Confers resistance to late blight (Phytophthora infestans) races carrying the avirulence gene Avr1. Resistance proteins guard the plant against pathogens that contain an appropriate avirulence protein via an indirect interaction with this avirulence protein. That triggers a defense system including the hypersensitive response, which restricts the pathogen growth.</text>
</comment>
<evidence type="ECO:0000256" key="2">
    <source>
        <dbReference type="ARBA" id="ARBA00004496"/>
    </source>
</evidence>
<reference evidence="14" key="1">
    <citation type="submission" date="2023-03" db="EMBL/GenBank/DDBJ databases">
        <authorList>
            <person name="Julca I."/>
        </authorList>
    </citation>
    <scope>NUCLEOTIDE SEQUENCE</scope>
</reference>
<keyword evidence="10" id="KW-0067">ATP-binding</keyword>
<dbReference type="FunFam" id="3.40.50.300:FF:001091">
    <property type="entry name" value="Probable disease resistance protein At1g61300"/>
    <property type="match status" value="1"/>
</dbReference>
<dbReference type="InterPro" id="IPR058922">
    <property type="entry name" value="WHD_DRP"/>
</dbReference>
<dbReference type="Pfam" id="PF00931">
    <property type="entry name" value="NB-ARC"/>
    <property type="match status" value="1"/>
</dbReference>
<evidence type="ECO:0000259" key="11">
    <source>
        <dbReference type="Pfam" id="PF00931"/>
    </source>
</evidence>
<keyword evidence="6" id="KW-0381">Hypersensitive response</keyword>
<dbReference type="PANTHER" id="PTHR23155">
    <property type="entry name" value="DISEASE RESISTANCE PROTEIN RP"/>
    <property type="match status" value="1"/>
</dbReference>
<evidence type="ECO:0000256" key="4">
    <source>
        <dbReference type="ARBA" id="ARBA00022490"/>
    </source>
</evidence>
<name>A0AAV1DA50_OLDCO</name>
<comment type="subcellular location">
    <subcellularLocation>
        <location evidence="2">Cytoplasm</location>
    </subcellularLocation>
</comment>
<dbReference type="InterPro" id="IPR042197">
    <property type="entry name" value="Apaf_helical"/>
</dbReference>
<evidence type="ECO:0000259" key="12">
    <source>
        <dbReference type="Pfam" id="PF23559"/>
    </source>
</evidence>
<sequence length="1377" mass="157004">MEDVAQSSGNIRQPNLLKRHLAEVICRRMPLRTISLWGRKWGKDARCESAFLTIDKAMGKIFSVFTPFCSADGTDHEEILEKIASVLDLDLVWWDEDDEIIWEKLVPLVQPGCAWGTCGTDDNGQKTLDKSTVLKLDDFHQAITETLDGIRGQSFRQEIEQLFRILSGGSLQITCSYEDLELLKDMIDSLSHNWLLLEKTSASHAGAVVSSGISGCFSWDCFNAKARFLMNLLIFAIYRGVERGLMESLLTHIQGFAVDAARSIFMFSCDQDFQVIAELGSKPLVCGMYVKVLQASKLTLSPLNSTPALNRLALRELVDSLLSLLWQLLPFNDLHVRFVNPAQRAFSSFLPSNDLSSFYASFLKNIQKAIVPSVYRLTEIFHHQMQKLYGGLTFLKAILDQQGNDQFDELYNKKQGLIRSATCEAGIIIFYLFEGNQEGGSSVKKLEALFSKLEKSFELIRELATQIHPLPLLSAAPFPQTNLSGCIHSVLQKMKSISEDKFQTVQDDVTFVTSFLEYVVQQFNQNEKLQALQSRIAAVAYETEFFLDSLVIGEALQSLVVILDAITQEIKLIKAEVEASQTFHAQKQITRVGKTSSRMRPAGDHVPLLNEVSVGLKDETQTIIYRLKRGVSNKLDIVSIVGMPGIGKTNMAMKVYGDSSISYHFHVRSWSRVSQVFNKKSVLLEILSCLPEKHVHHSEKSEDDLALDLYRSLKGKRYLIILDDVWDVAVWDSLRIVFPDDSNGSRILLTSRHADVALKIKPDSQPLRLRLLSDDESWELMQKNTCFGEGCHPELLKRGMAITKHCRGLPLMILIVGGLLSNIEPDTWEEVEQNLEKGTLSLTEQCRETLELSYQHLPEHLKQCFLYFRAFQKDQILVRKVLWLWMGEGFVVKQTESQCLEDVARSYMMELIQRNLVMVGKKGSRGRVKSCILHDILYDFCLEKCIEAHFMHCPRMNDSGTSIKPNILLYRLCLHSWRGEGFAWSRLRTLLVNDHGRCHPKHWYDMLHQFWQSKLLRVLDLRTINIGHFFLTGIELLLHLRYLALKIEGEAIIIPPSIANLSNLETFIFDSVNFNLSLPDTIWTMKNLRHLHLTGFAHLKLPEENPEYASNLENLETLSTVQFSSVQKMNEALRKFPKVRRFKCSLLKVGDIEECTILALDAMNQLESLTIFPTRSSDFQDRMLESPIPGFRDYLNFQFPQNLKKLAISGFQLPWSRISAIDGLPHLEVLKLLSHAFSGEEWYVEEGKFPKLRYLKLSGLDLARWISPEDDSFPCLEKLVMERCRWLAEVPTCLANVLTLQSIEVTGCESVAGAIEEIKEMQMDTGNDDLKVLIKPSLEDENPTTSFSDFIEGQKNFFLQFGNKFVEDIQRARNRRQ</sequence>
<evidence type="ECO:0000259" key="13">
    <source>
        <dbReference type="Pfam" id="PF23598"/>
    </source>
</evidence>
<proteinExistence type="inferred from homology"/>
<evidence type="ECO:0000256" key="5">
    <source>
        <dbReference type="ARBA" id="ARBA00022614"/>
    </source>
</evidence>
<evidence type="ECO:0000256" key="9">
    <source>
        <dbReference type="ARBA" id="ARBA00022821"/>
    </source>
</evidence>
<dbReference type="Pfam" id="PF23559">
    <property type="entry name" value="WHD_DRP"/>
    <property type="match status" value="1"/>
</dbReference>
<feature type="domain" description="NB-ARC" evidence="11">
    <location>
        <begin position="619"/>
        <end position="784"/>
    </location>
</feature>
<evidence type="ECO:0000313" key="15">
    <source>
        <dbReference type="Proteomes" id="UP001161247"/>
    </source>
</evidence>
<dbReference type="Gene3D" id="3.80.10.10">
    <property type="entry name" value="Ribonuclease Inhibitor"/>
    <property type="match status" value="2"/>
</dbReference>
<dbReference type="GO" id="GO:0043531">
    <property type="term" value="F:ADP binding"/>
    <property type="evidence" value="ECO:0007669"/>
    <property type="project" value="InterPro"/>
</dbReference>
<dbReference type="InterPro" id="IPR032675">
    <property type="entry name" value="LRR_dom_sf"/>
</dbReference>
<dbReference type="Pfam" id="PF23598">
    <property type="entry name" value="LRR_14"/>
    <property type="match status" value="1"/>
</dbReference>
<dbReference type="Proteomes" id="UP001161247">
    <property type="component" value="Chromosome 4"/>
</dbReference>
<dbReference type="InterPro" id="IPR055414">
    <property type="entry name" value="LRR_R13L4/SHOC2-like"/>
</dbReference>
<dbReference type="SUPFAM" id="SSF52540">
    <property type="entry name" value="P-loop containing nucleoside triphosphate hydrolases"/>
    <property type="match status" value="1"/>
</dbReference>
<dbReference type="Gene3D" id="1.10.10.10">
    <property type="entry name" value="Winged helix-like DNA-binding domain superfamily/Winged helix DNA-binding domain"/>
    <property type="match status" value="1"/>
</dbReference>
<keyword evidence="9" id="KW-0611">Plant defense</keyword>
<evidence type="ECO:0000256" key="10">
    <source>
        <dbReference type="ARBA" id="ARBA00022840"/>
    </source>
</evidence>
<accession>A0AAV1DA50</accession>
<dbReference type="SUPFAM" id="SSF52058">
    <property type="entry name" value="L domain-like"/>
    <property type="match status" value="1"/>
</dbReference>
<keyword evidence="8" id="KW-0547">Nucleotide-binding</keyword>
<dbReference type="PANTHER" id="PTHR23155:SF1152">
    <property type="entry name" value="AAA+ ATPASE DOMAIN-CONTAINING PROTEIN"/>
    <property type="match status" value="1"/>
</dbReference>
<dbReference type="GO" id="GO:0005737">
    <property type="term" value="C:cytoplasm"/>
    <property type="evidence" value="ECO:0007669"/>
    <property type="project" value="UniProtKB-SubCell"/>
</dbReference>
<keyword evidence="15" id="KW-1185">Reference proteome</keyword>
<feature type="domain" description="Disease resistance protein winged helix" evidence="12">
    <location>
        <begin position="875"/>
        <end position="940"/>
    </location>
</feature>
<comment type="similarity">
    <text evidence="3">Belongs to the disease resistance NB-LRR family.</text>
</comment>
<evidence type="ECO:0000256" key="1">
    <source>
        <dbReference type="ARBA" id="ARBA00002074"/>
    </source>
</evidence>
<dbReference type="InterPro" id="IPR044974">
    <property type="entry name" value="Disease_R_plants"/>
</dbReference>
<keyword evidence="5" id="KW-0433">Leucine-rich repeat</keyword>
<dbReference type="EMBL" id="OX459121">
    <property type="protein sequence ID" value="CAI9103869.1"/>
    <property type="molecule type" value="Genomic_DNA"/>
</dbReference>
<evidence type="ECO:0000256" key="6">
    <source>
        <dbReference type="ARBA" id="ARBA00022667"/>
    </source>
</evidence>
<keyword evidence="4" id="KW-0963">Cytoplasm</keyword>